<dbReference type="AlphaFoldDB" id="A0A0C9VLZ2"/>
<dbReference type="HOGENOM" id="CLU_888677_0_0_1"/>
<dbReference type="Proteomes" id="UP000053820">
    <property type="component" value="Unassembled WGS sequence"/>
</dbReference>
<sequence>MNDSVVVLLSKTEATIGSPRAGGELKEEESALLDQRESRRYLGAGGASWLSRAGTWLIEEVQRCAVKTMQDSDLCDMASAQVNHRARGPVWCGVGHNLSEKSSVSHAPLPPASASAGGHPTPHLTPHSDKCAMPEGGFDESSHGFKSQQMESNLNITELLTKLATMHSSKMKDSTCTIAQWEVISTALKTSATVPEGLSVPALVQALFFICSQFHKLDINLGILHIWITTQPQYPLDSKLYNWLHETWHTCMLICSDINQQHSCTHLLMVAPGKLPNKEVVLKHNLPWPWVLGKKDRKLKDLSLDRKRVQTSD</sequence>
<evidence type="ECO:0000256" key="1">
    <source>
        <dbReference type="SAM" id="MobiDB-lite"/>
    </source>
</evidence>
<feature type="compositionally biased region" description="Low complexity" evidence="1">
    <location>
        <begin position="102"/>
        <end position="122"/>
    </location>
</feature>
<organism evidence="2 3">
    <name type="scientific">Hydnomerulius pinastri MD-312</name>
    <dbReference type="NCBI Taxonomy" id="994086"/>
    <lineage>
        <taxon>Eukaryota</taxon>
        <taxon>Fungi</taxon>
        <taxon>Dikarya</taxon>
        <taxon>Basidiomycota</taxon>
        <taxon>Agaricomycotina</taxon>
        <taxon>Agaricomycetes</taxon>
        <taxon>Agaricomycetidae</taxon>
        <taxon>Boletales</taxon>
        <taxon>Boletales incertae sedis</taxon>
        <taxon>Leucogyrophana</taxon>
    </lineage>
</organism>
<gene>
    <name evidence="2" type="ORF">HYDPIDRAFT_171204</name>
</gene>
<proteinExistence type="predicted"/>
<evidence type="ECO:0000313" key="3">
    <source>
        <dbReference type="Proteomes" id="UP000053820"/>
    </source>
</evidence>
<evidence type="ECO:0000313" key="2">
    <source>
        <dbReference type="EMBL" id="KIJ58635.1"/>
    </source>
</evidence>
<protein>
    <submittedName>
        <fullName evidence="2">Uncharacterized protein</fullName>
    </submittedName>
</protein>
<reference evidence="2 3" key="1">
    <citation type="submission" date="2014-04" db="EMBL/GenBank/DDBJ databases">
        <title>Evolutionary Origins and Diversification of the Mycorrhizal Mutualists.</title>
        <authorList>
            <consortium name="DOE Joint Genome Institute"/>
            <consortium name="Mycorrhizal Genomics Consortium"/>
            <person name="Kohler A."/>
            <person name="Kuo A."/>
            <person name="Nagy L.G."/>
            <person name="Floudas D."/>
            <person name="Copeland A."/>
            <person name="Barry K.W."/>
            <person name="Cichocki N."/>
            <person name="Veneault-Fourrey C."/>
            <person name="LaButti K."/>
            <person name="Lindquist E.A."/>
            <person name="Lipzen A."/>
            <person name="Lundell T."/>
            <person name="Morin E."/>
            <person name="Murat C."/>
            <person name="Riley R."/>
            <person name="Ohm R."/>
            <person name="Sun H."/>
            <person name="Tunlid A."/>
            <person name="Henrissat B."/>
            <person name="Grigoriev I.V."/>
            <person name="Hibbett D.S."/>
            <person name="Martin F."/>
        </authorList>
    </citation>
    <scope>NUCLEOTIDE SEQUENCE [LARGE SCALE GENOMIC DNA]</scope>
    <source>
        <strain evidence="2 3">MD-312</strain>
    </source>
</reference>
<accession>A0A0C9VLZ2</accession>
<keyword evidence="3" id="KW-1185">Reference proteome</keyword>
<feature type="region of interest" description="Disordered" evidence="1">
    <location>
        <begin position="102"/>
        <end position="145"/>
    </location>
</feature>
<dbReference type="EMBL" id="KN839920">
    <property type="protein sequence ID" value="KIJ58635.1"/>
    <property type="molecule type" value="Genomic_DNA"/>
</dbReference>
<name>A0A0C9VLZ2_9AGAM</name>